<comment type="caution">
    <text evidence="9">The sequence shown here is derived from an EMBL/GenBank/DDBJ whole genome shotgun (WGS) entry which is preliminary data.</text>
</comment>
<dbReference type="GO" id="GO:0000978">
    <property type="term" value="F:RNA polymerase II cis-regulatory region sequence-specific DNA binding"/>
    <property type="evidence" value="ECO:0007669"/>
    <property type="project" value="TreeGrafter"/>
</dbReference>
<keyword evidence="10" id="KW-1185">Reference proteome</keyword>
<evidence type="ECO:0000256" key="1">
    <source>
        <dbReference type="ARBA" id="ARBA00022723"/>
    </source>
</evidence>
<feature type="compositionally biased region" description="Low complexity" evidence="7">
    <location>
        <begin position="188"/>
        <end position="199"/>
    </location>
</feature>
<dbReference type="Proteomes" id="UP000053958">
    <property type="component" value="Unassembled WGS sequence"/>
</dbReference>
<dbReference type="PANTHER" id="PTHR31944">
    <property type="entry name" value="HEME-RESPONSIVE ZINC FINGER TRANSCRIPTION FACTOR HAP1"/>
    <property type="match status" value="1"/>
</dbReference>
<keyword evidence="6" id="KW-0539">Nucleus</keyword>
<dbReference type="AlphaFoldDB" id="A0A0F4YZK6"/>
<keyword evidence="2" id="KW-0862">Zinc</keyword>
<feature type="compositionally biased region" description="Basic and acidic residues" evidence="7">
    <location>
        <begin position="204"/>
        <end position="216"/>
    </location>
</feature>
<protein>
    <submittedName>
        <fullName evidence="9">Fungal specific transcription factor</fullName>
    </submittedName>
</protein>
<evidence type="ECO:0000256" key="2">
    <source>
        <dbReference type="ARBA" id="ARBA00022833"/>
    </source>
</evidence>
<feature type="region of interest" description="Disordered" evidence="7">
    <location>
        <begin position="35"/>
        <end position="57"/>
    </location>
</feature>
<dbReference type="GeneID" id="25314663"/>
<dbReference type="InterPro" id="IPR007219">
    <property type="entry name" value="XnlR_reg_dom"/>
</dbReference>
<organism evidence="9 10">
    <name type="scientific">Rasamsonia emersonii (strain ATCC 16479 / CBS 393.64 / IMI 116815)</name>
    <dbReference type="NCBI Taxonomy" id="1408163"/>
    <lineage>
        <taxon>Eukaryota</taxon>
        <taxon>Fungi</taxon>
        <taxon>Dikarya</taxon>
        <taxon>Ascomycota</taxon>
        <taxon>Pezizomycotina</taxon>
        <taxon>Eurotiomycetes</taxon>
        <taxon>Eurotiomycetidae</taxon>
        <taxon>Eurotiales</taxon>
        <taxon>Trichocomaceae</taxon>
        <taxon>Rasamsonia</taxon>
    </lineage>
</organism>
<dbReference type="InterPro" id="IPR036864">
    <property type="entry name" value="Zn2-C6_fun-type_DNA-bd_sf"/>
</dbReference>
<sequence length="742" mass="83310">MDGSLGPGEDYFLNKAELPGPSWITKNACSHPFHSQVPSPAMASPAHASPLISEADRRRRRRPQLSCVLCRRRKVKCNRELPCDQCYKLSKGRSCVYNDIIPSAENPDHGALSSNSVDPSRSAPQRSPIESNTGLRRSGEHNAQPGENILRTQGDSRLGDGHPVSSYASSTLASPGVSRTASTQEAVSSSDQPFRQSSSITTHGESELDETHRDSFNDQPSLNFIEDGWTTEFHGESHWSTIFQMLPNVRLLIHNLTVSTDDGSRASFWKYLTEFREKRMMQLNSDIINLGLVAHASLREELAPHEVCDRLVASYHESFGKLYEVVPWRDFMRDYNSLWLGIEPYRCEFAVILILVLTIGNAFLSDQENRLPHSMVLKWFSMAKVWRNTTADINKYNLTSLQVDILLYLARRLYCIGPPHDSVGSAVLVRNAMAMSLHKDSSHLVDMSVEERLLRRRLWYTVLELDVQSSLESGMQPTCPEADSWMGARLEQEGTSISEQSFLVRSLPIRLKIAQLLNRSRFDLTYDVACELNDELMAAVGWSLSERPTDPYATGDNFVGEYTRLLVRRALLALHWPFAIRNDHRFYFSRNACLVTALKILQQLIPEGSHDAGLQHLIRGECSIYQNDAFPAALFLCFELLRGISKPDSGHVLEQVSSLQHEAMDLLNRFIALAEQRVMGSDYSEVAFVIVSVMHAYVCWVDGGASDTSGGGLQEMADGIAQRLHASMGEINYINNNDIPSR</sequence>
<proteinExistence type="predicted"/>
<feature type="compositionally biased region" description="Polar residues" evidence="7">
    <location>
        <begin position="112"/>
        <end position="135"/>
    </location>
</feature>
<evidence type="ECO:0000256" key="3">
    <source>
        <dbReference type="ARBA" id="ARBA00023015"/>
    </source>
</evidence>
<dbReference type="CDD" id="cd00067">
    <property type="entry name" value="GAL4"/>
    <property type="match status" value="1"/>
</dbReference>
<dbReference type="PANTHER" id="PTHR31944:SF131">
    <property type="entry name" value="HEME-RESPONSIVE ZINC FINGER TRANSCRIPTION FACTOR HAP1"/>
    <property type="match status" value="1"/>
</dbReference>
<name>A0A0F4YZK6_RASE3</name>
<keyword evidence="1" id="KW-0479">Metal-binding</keyword>
<dbReference type="InterPro" id="IPR001138">
    <property type="entry name" value="Zn2Cys6_DnaBD"/>
</dbReference>
<dbReference type="GO" id="GO:0001228">
    <property type="term" value="F:DNA-binding transcription activator activity, RNA polymerase II-specific"/>
    <property type="evidence" value="ECO:0007669"/>
    <property type="project" value="TreeGrafter"/>
</dbReference>
<dbReference type="PROSITE" id="PS00463">
    <property type="entry name" value="ZN2_CY6_FUNGAL_1"/>
    <property type="match status" value="1"/>
</dbReference>
<dbReference type="Pfam" id="PF04082">
    <property type="entry name" value="Fungal_trans"/>
    <property type="match status" value="1"/>
</dbReference>
<evidence type="ECO:0000259" key="8">
    <source>
        <dbReference type="PROSITE" id="PS50048"/>
    </source>
</evidence>
<dbReference type="RefSeq" id="XP_013330271.1">
    <property type="nucleotide sequence ID" value="XM_013474817.1"/>
</dbReference>
<dbReference type="Pfam" id="PF00172">
    <property type="entry name" value="Zn_clus"/>
    <property type="match status" value="1"/>
</dbReference>
<evidence type="ECO:0000256" key="7">
    <source>
        <dbReference type="SAM" id="MobiDB-lite"/>
    </source>
</evidence>
<evidence type="ECO:0000256" key="5">
    <source>
        <dbReference type="ARBA" id="ARBA00023163"/>
    </source>
</evidence>
<gene>
    <name evidence="9" type="ORF">T310_2312</name>
</gene>
<dbReference type="GO" id="GO:0008270">
    <property type="term" value="F:zinc ion binding"/>
    <property type="evidence" value="ECO:0007669"/>
    <property type="project" value="InterPro"/>
</dbReference>
<keyword evidence="5" id="KW-0804">Transcription</keyword>
<dbReference type="OrthoDB" id="4337792at2759"/>
<dbReference type="SUPFAM" id="SSF57701">
    <property type="entry name" value="Zn2/Cys6 DNA-binding domain"/>
    <property type="match status" value="1"/>
</dbReference>
<evidence type="ECO:0000313" key="9">
    <source>
        <dbReference type="EMBL" id="KKA23659.1"/>
    </source>
</evidence>
<evidence type="ECO:0000256" key="6">
    <source>
        <dbReference type="ARBA" id="ARBA00023242"/>
    </source>
</evidence>
<dbReference type="PROSITE" id="PS50048">
    <property type="entry name" value="ZN2_CY6_FUNGAL_2"/>
    <property type="match status" value="1"/>
</dbReference>
<dbReference type="CDD" id="cd12148">
    <property type="entry name" value="fungal_TF_MHR"/>
    <property type="match status" value="1"/>
</dbReference>
<dbReference type="GO" id="GO:0005634">
    <property type="term" value="C:nucleus"/>
    <property type="evidence" value="ECO:0007669"/>
    <property type="project" value="TreeGrafter"/>
</dbReference>
<feature type="compositionally biased region" description="Low complexity" evidence="7">
    <location>
        <begin position="38"/>
        <end position="50"/>
    </location>
</feature>
<evidence type="ECO:0000256" key="4">
    <source>
        <dbReference type="ARBA" id="ARBA00023125"/>
    </source>
</evidence>
<feature type="region of interest" description="Disordered" evidence="7">
    <location>
        <begin position="103"/>
        <end position="220"/>
    </location>
</feature>
<feature type="compositionally biased region" description="Polar residues" evidence="7">
    <location>
        <begin position="166"/>
        <end position="187"/>
    </location>
</feature>
<evidence type="ECO:0000313" key="10">
    <source>
        <dbReference type="Proteomes" id="UP000053958"/>
    </source>
</evidence>
<dbReference type="GO" id="GO:0006351">
    <property type="term" value="P:DNA-templated transcription"/>
    <property type="evidence" value="ECO:0007669"/>
    <property type="project" value="InterPro"/>
</dbReference>
<dbReference type="InterPro" id="IPR051430">
    <property type="entry name" value="Fungal_TF_Env_Response"/>
</dbReference>
<accession>A0A0F4YZK6</accession>
<dbReference type="Gene3D" id="4.10.240.10">
    <property type="entry name" value="Zn(2)-C6 fungal-type DNA-binding domain"/>
    <property type="match status" value="1"/>
</dbReference>
<keyword evidence="4" id="KW-0238">DNA-binding</keyword>
<keyword evidence="3" id="KW-0805">Transcription regulation</keyword>
<feature type="domain" description="Zn(2)-C6 fungal-type" evidence="8">
    <location>
        <begin position="66"/>
        <end position="97"/>
    </location>
</feature>
<reference evidence="9 10" key="1">
    <citation type="submission" date="2015-04" db="EMBL/GenBank/DDBJ databases">
        <authorList>
            <person name="Heijne W.H."/>
            <person name="Fedorova N.D."/>
            <person name="Nierman W.C."/>
            <person name="Vollebregt A.W."/>
            <person name="Zhao Z."/>
            <person name="Wu L."/>
            <person name="Kumar M."/>
            <person name="Stam H."/>
            <person name="van den Berg M.A."/>
            <person name="Pel H.J."/>
        </authorList>
    </citation>
    <scope>NUCLEOTIDE SEQUENCE [LARGE SCALE GENOMIC DNA]</scope>
    <source>
        <strain evidence="9 10">CBS 393.64</strain>
    </source>
</reference>
<dbReference type="EMBL" id="LASV01000091">
    <property type="protein sequence ID" value="KKA23659.1"/>
    <property type="molecule type" value="Genomic_DNA"/>
</dbReference>
<dbReference type="SMART" id="SM00066">
    <property type="entry name" value="GAL4"/>
    <property type="match status" value="1"/>
</dbReference>